<evidence type="ECO:0000256" key="3">
    <source>
        <dbReference type="ARBA" id="ARBA00022842"/>
    </source>
</evidence>
<keyword evidence="7" id="KW-1185">Reference proteome</keyword>
<dbReference type="InterPro" id="IPR036965">
    <property type="entry name" value="Terpene_synth_N_sf"/>
</dbReference>
<evidence type="ECO:0000256" key="1">
    <source>
        <dbReference type="ARBA" id="ARBA00001946"/>
    </source>
</evidence>
<feature type="domain" description="Terpene synthase N-terminal" evidence="4">
    <location>
        <begin position="166"/>
        <end position="303"/>
    </location>
</feature>
<dbReference type="Gene3D" id="1.50.10.130">
    <property type="entry name" value="Terpene synthase, N-terminal domain"/>
    <property type="match status" value="1"/>
</dbReference>
<comment type="cofactor">
    <cofactor evidence="1">
        <name>Mg(2+)</name>
        <dbReference type="ChEBI" id="CHEBI:18420"/>
    </cofactor>
</comment>
<dbReference type="GO" id="GO:0000287">
    <property type="term" value="F:magnesium ion binding"/>
    <property type="evidence" value="ECO:0007669"/>
    <property type="project" value="InterPro"/>
</dbReference>
<organism evidence="6 7">
    <name type="scientific">Chenopodium quinoa</name>
    <name type="common">Quinoa</name>
    <dbReference type="NCBI Taxonomy" id="63459"/>
    <lineage>
        <taxon>Eukaryota</taxon>
        <taxon>Viridiplantae</taxon>
        <taxon>Streptophyta</taxon>
        <taxon>Embryophyta</taxon>
        <taxon>Tracheophyta</taxon>
        <taxon>Spermatophyta</taxon>
        <taxon>Magnoliopsida</taxon>
        <taxon>eudicotyledons</taxon>
        <taxon>Gunneridae</taxon>
        <taxon>Pentapetalae</taxon>
        <taxon>Caryophyllales</taxon>
        <taxon>Chenopodiaceae</taxon>
        <taxon>Chenopodioideae</taxon>
        <taxon>Atripliceae</taxon>
        <taxon>Chenopodium</taxon>
    </lineage>
</organism>
<protein>
    <submittedName>
        <fullName evidence="6">Uncharacterized protein</fullName>
    </submittedName>
</protein>
<proteinExistence type="predicted"/>
<name>A0A803LPR8_CHEQI</name>
<dbReference type="Gene3D" id="1.10.600.10">
    <property type="entry name" value="Farnesyl Diphosphate Synthase"/>
    <property type="match status" value="2"/>
</dbReference>
<evidence type="ECO:0000256" key="2">
    <source>
        <dbReference type="ARBA" id="ARBA00022723"/>
    </source>
</evidence>
<dbReference type="SUPFAM" id="SSF48576">
    <property type="entry name" value="Terpenoid synthases"/>
    <property type="match status" value="1"/>
</dbReference>
<dbReference type="Proteomes" id="UP000596660">
    <property type="component" value="Unplaced"/>
</dbReference>
<feature type="domain" description="Terpene synthase metal-binding" evidence="5">
    <location>
        <begin position="384"/>
        <end position="473"/>
    </location>
</feature>
<dbReference type="Pfam" id="PF01397">
    <property type="entry name" value="Terpene_synth"/>
    <property type="match status" value="1"/>
</dbReference>
<evidence type="ECO:0000313" key="7">
    <source>
        <dbReference type="Proteomes" id="UP000596660"/>
    </source>
</evidence>
<reference evidence="6" key="2">
    <citation type="submission" date="2021-03" db="UniProtKB">
        <authorList>
            <consortium name="EnsemblPlants"/>
        </authorList>
    </citation>
    <scope>IDENTIFICATION</scope>
</reference>
<dbReference type="GO" id="GO:0010333">
    <property type="term" value="F:terpene synthase activity"/>
    <property type="evidence" value="ECO:0007669"/>
    <property type="project" value="InterPro"/>
</dbReference>
<dbReference type="PANTHER" id="PTHR31739:SF25">
    <property type="entry name" value="(E,E)-GERANYLLINALOOL SYNTHASE"/>
    <property type="match status" value="1"/>
</dbReference>
<dbReference type="InterPro" id="IPR050148">
    <property type="entry name" value="Terpene_synthase-like"/>
</dbReference>
<keyword evidence="2" id="KW-0479">Metal-binding</keyword>
<keyword evidence="3" id="KW-0460">Magnesium</keyword>
<dbReference type="AlphaFoldDB" id="A0A803LPR8"/>
<dbReference type="InterPro" id="IPR005630">
    <property type="entry name" value="Terpene_synthase_metal-bd"/>
</dbReference>
<dbReference type="InterPro" id="IPR001906">
    <property type="entry name" value="Terpene_synth_N"/>
</dbReference>
<dbReference type="SUPFAM" id="SSF48239">
    <property type="entry name" value="Terpenoid cyclases/Protein prenyltransferases"/>
    <property type="match status" value="1"/>
</dbReference>
<dbReference type="Gene3D" id="1.50.10.160">
    <property type="match status" value="2"/>
</dbReference>
<evidence type="ECO:0000259" key="5">
    <source>
        <dbReference type="Pfam" id="PF03936"/>
    </source>
</evidence>
<accession>A0A803LPR8</accession>
<sequence>MIGDPNENYEKPVFKSCLDWILSNQMAEGFWGERDCHGNPTFDSLPATLPCIIASKMWDFGHEHIEKGMLDLAWRTGLRVMLADEIKVVAHIYDQQRKILKTEELVNKYHYPPLLSYLDLLPSSYQIDQATIIDNLSADGSLFQSPAATAAAYIATGNPATLSYLFPSIHPIDEDCIKLYMVNQLQRLGLFDHFDDEIAVLSKDIYSKYNEVEASQHGLLQANVFKNSLAFEVLRLQGYKVSPRRLCGFLNNEYTLQLIEDNHEMFESTLNNLYRVTNLMFETEVELKELRSFSRRLLEKSCICSNTIDDGIMMWPRLQEWIKREILVPWMGRMDHLDHIGSGLKQTKTALFEFLDNRISCLNNMDLLRLAKENYEYRQMVYKKELTELIRWDNKGLTSHSKILFDILDNFVGEVAKKYHDQHQINVTTSLRKLWYEAIDSWLIEATWSKTGHIPSMSSYIEIGMISVAAHVMRESKDGKINSVMLYLRENQDANMEEAVDYLESILEGTKMRLLEHALITDNGVVHEDLPKSCKMLHLTAVKVFHMFYNSTNHFDLKDSLLNDINKAI</sequence>
<dbReference type="InterPro" id="IPR008930">
    <property type="entry name" value="Terpenoid_cyclase/PrenylTrfase"/>
</dbReference>
<evidence type="ECO:0000259" key="4">
    <source>
        <dbReference type="Pfam" id="PF01397"/>
    </source>
</evidence>
<dbReference type="PANTHER" id="PTHR31739">
    <property type="entry name" value="ENT-COPALYL DIPHOSPHATE SYNTHASE, CHLOROPLASTIC"/>
    <property type="match status" value="1"/>
</dbReference>
<dbReference type="Pfam" id="PF03936">
    <property type="entry name" value="Terpene_synth_C"/>
    <property type="match status" value="1"/>
</dbReference>
<dbReference type="InterPro" id="IPR008949">
    <property type="entry name" value="Isoprenoid_synthase_dom_sf"/>
</dbReference>
<dbReference type="Gramene" id="AUR62016947-RA">
    <property type="protein sequence ID" value="AUR62016947-RA:cds"/>
    <property type="gene ID" value="AUR62016947"/>
</dbReference>
<reference evidence="6" key="1">
    <citation type="journal article" date="2017" name="Nature">
        <title>The genome of Chenopodium quinoa.</title>
        <authorList>
            <person name="Jarvis D.E."/>
            <person name="Ho Y.S."/>
            <person name="Lightfoot D.J."/>
            <person name="Schmoeckel S.M."/>
            <person name="Li B."/>
            <person name="Borm T.J.A."/>
            <person name="Ohyanagi H."/>
            <person name="Mineta K."/>
            <person name="Michell C.T."/>
            <person name="Saber N."/>
            <person name="Kharbatia N.M."/>
            <person name="Rupper R.R."/>
            <person name="Sharp A.R."/>
            <person name="Dally N."/>
            <person name="Boughton B.A."/>
            <person name="Woo Y.H."/>
            <person name="Gao G."/>
            <person name="Schijlen E.G.W.M."/>
            <person name="Guo X."/>
            <person name="Momin A.A."/>
            <person name="Negrao S."/>
            <person name="Al-Babili S."/>
            <person name="Gehring C."/>
            <person name="Roessner U."/>
            <person name="Jung C."/>
            <person name="Murphy K."/>
            <person name="Arold S.T."/>
            <person name="Gojobori T."/>
            <person name="van der Linden C.G."/>
            <person name="van Loo E.N."/>
            <person name="Jellen E.N."/>
            <person name="Maughan P.J."/>
            <person name="Tester M."/>
        </authorList>
    </citation>
    <scope>NUCLEOTIDE SEQUENCE [LARGE SCALE GENOMIC DNA]</scope>
    <source>
        <strain evidence="6">cv. PI 614886</strain>
    </source>
</reference>
<dbReference type="EnsemblPlants" id="AUR62016947-RA">
    <property type="protein sequence ID" value="AUR62016947-RA:cds"/>
    <property type="gene ID" value="AUR62016947"/>
</dbReference>
<evidence type="ECO:0000313" key="6">
    <source>
        <dbReference type="EnsemblPlants" id="AUR62016947-RA:cds"/>
    </source>
</evidence>
<dbReference type="GO" id="GO:0016102">
    <property type="term" value="P:diterpenoid biosynthetic process"/>
    <property type="evidence" value="ECO:0007669"/>
    <property type="project" value="TreeGrafter"/>
</dbReference>